<reference evidence="2" key="1">
    <citation type="submission" date="2022-01" db="EMBL/GenBank/DDBJ databases">
        <authorList>
            <person name="King R."/>
        </authorList>
    </citation>
    <scope>NUCLEOTIDE SEQUENCE</scope>
</reference>
<protein>
    <submittedName>
        <fullName evidence="2">Uncharacterized protein</fullName>
    </submittedName>
</protein>
<evidence type="ECO:0000256" key="1">
    <source>
        <dbReference type="SAM" id="MobiDB-lite"/>
    </source>
</evidence>
<sequence length="76" mass="8733">MTRRTLRVQNDSLQEGRMNQKERCRKLDGLDGNVIVRGLSIQNPMQVGGCGQNHDQQWITNDEETHQSPPSSNNKW</sequence>
<proteinExistence type="predicted"/>
<feature type="region of interest" description="Disordered" evidence="1">
    <location>
        <begin position="1"/>
        <end position="20"/>
    </location>
</feature>
<name>A0A9P0HIB4_NEZVI</name>
<organism evidence="2 3">
    <name type="scientific">Nezara viridula</name>
    <name type="common">Southern green stink bug</name>
    <name type="synonym">Cimex viridulus</name>
    <dbReference type="NCBI Taxonomy" id="85310"/>
    <lineage>
        <taxon>Eukaryota</taxon>
        <taxon>Metazoa</taxon>
        <taxon>Ecdysozoa</taxon>
        <taxon>Arthropoda</taxon>
        <taxon>Hexapoda</taxon>
        <taxon>Insecta</taxon>
        <taxon>Pterygota</taxon>
        <taxon>Neoptera</taxon>
        <taxon>Paraneoptera</taxon>
        <taxon>Hemiptera</taxon>
        <taxon>Heteroptera</taxon>
        <taxon>Panheteroptera</taxon>
        <taxon>Pentatomomorpha</taxon>
        <taxon>Pentatomoidea</taxon>
        <taxon>Pentatomidae</taxon>
        <taxon>Pentatominae</taxon>
        <taxon>Nezara</taxon>
    </lineage>
</organism>
<keyword evidence="3" id="KW-1185">Reference proteome</keyword>
<feature type="region of interest" description="Disordered" evidence="1">
    <location>
        <begin position="45"/>
        <end position="76"/>
    </location>
</feature>
<gene>
    <name evidence="2" type="ORF">NEZAVI_LOCUS11162</name>
</gene>
<dbReference type="EMBL" id="OV725081">
    <property type="protein sequence ID" value="CAH1402307.1"/>
    <property type="molecule type" value="Genomic_DNA"/>
</dbReference>
<dbReference type="Proteomes" id="UP001152798">
    <property type="component" value="Chromosome 5"/>
</dbReference>
<evidence type="ECO:0000313" key="2">
    <source>
        <dbReference type="EMBL" id="CAH1402307.1"/>
    </source>
</evidence>
<dbReference type="OrthoDB" id="10451778at2759"/>
<dbReference type="AlphaFoldDB" id="A0A9P0HIB4"/>
<evidence type="ECO:0000313" key="3">
    <source>
        <dbReference type="Proteomes" id="UP001152798"/>
    </source>
</evidence>
<accession>A0A9P0HIB4</accession>
<feature type="compositionally biased region" description="Polar residues" evidence="1">
    <location>
        <begin position="67"/>
        <end position="76"/>
    </location>
</feature>